<name>A0ABT6MK41_9NOCA</name>
<evidence type="ECO:0000313" key="2">
    <source>
        <dbReference type="EMBL" id="MDH6284662.1"/>
    </source>
</evidence>
<dbReference type="RefSeq" id="WP_280763872.1">
    <property type="nucleotide sequence ID" value="NZ_JARXVC010000025.1"/>
</dbReference>
<evidence type="ECO:0000256" key="1">
    <source>
        <dbReference type="SAM" id="MobiDB-lite"/>
    </source>
</evidence>
<feature type="compositionally biased region" description="Polar residues" evidence="1">
    <location>
        <begin position="49"/>
        <end position="63"/>
    </location>
</feature>
<comment type="caution">
    <text evidence="2">The sequence shown here is derived from an EMBL/GenBank/DDBJ whole genome shotgun (WGS) entry which is preliminary data.</text>
</comment>
<dbReference type="InterPro" id="IPR028974">
    <property type="entry name" value="TSP_type-3_rpt"/>
</dbReference>
<reference evidence="2 3" key="1">
    <citation type="submission" date="2023-04" db="EMBL/GenBank/DDBJ databases">
        <title>Forest soil microbial communities from Buena Vista Peninsula, Colon Province, Panama.</title>
        <authorList>
            <person name="Bouskill N."/>
        </authorList>
    </citation>
    <scope>NUCLEOTIDE SEQUENCE [LARGE SCALE GENOMIC DNA]</scope>
    <source>
        <strain evidence="2 3">CFH S0262</strain>
    </source>
</reference>
<feature type="region of interest" description="Disordered" evidence="1">
    <location>
        <begin position="49"/>
        <end position="74"/>
    </location>
</feature>
<proteinExistence type="predicted"/>
<dbReference type="EMBL" id="JARXVC010000025">
    <property type="protein sequence ID" value="MDH6284662.1"/>
    <property type="molecule type" value="Genomic_DNA"/>
</dbReference>
<gene>
    <name evidence="2" type="ORF">M2280_005923</name>
</gene>
<dbReference type="SUPFAM" id="SSF103647">
    <property type="entry name" value="TSP type-3 repeat"/>
    <property type="match status" value="1"/>
</dbReference>
<accession>A0ABT6MK41</accession>
<keyword evidence="3" id="KW-1185">Reference proteome</keyword>
<evidence type="ECO:0000313" key="3">
    <source>
        <dbReference type="Proteomes" id="UP001160334"/>
    </source>
</evidence>
<sequence length="381" mass="39624">MSKPNQYTEADSAEYEAKLNDIANDPNLTATEKIDEIGKATNEELSELGLNTGSTDGVTTNAATADVVGDSDPSLTERIDDIYNKSLNYDTATTTTGTAPTADVVGDPATATYSSAPAAGIHTPDAGTSTAAAGTSTASAAQTAGGDATSAPDSELNAAVGVSGNVDYFSPRDVDGDGRVDLAHSRVDGVDTITHYGADGSITLVEQDIDHNGTYETAAAVRPDGTVRLAEDTDDDGKVDLATYFDPNTGQPVREDEIDGQGHITSSWIDTDGDGHLDAHLIDTNGDGRFDTVDLDTDGDGIANETLVDTDGDGRFDLSLIDKDNNGSQETYRTAATSGEGALGDISTYESLMDTDNSYHTQAHLDTYEPPVVHDVPGDLV</sequence>
<organism evidence="2 3">
    <name type="scientific">Prescottella agglutinans</name>
    <dbReference type="NCBI Taxonomy" id="1644129"/>
    <lineage>
        <taxon>Bacteria</taxon>
        <taxon>Bacillati</taxon>
        <taxon>Actinomycetota</taxon>
        <taxon>Actinomycetes</taxon>
        <taxon>Mycobacteriales</taxon>
        <taxon>Nocardiaceae</taxon>
        <taxon>Prescottella</taxon>
    </lineage>
</organism>
<protein>
    <submittedName>
        <fullName evidence="2">Uncharacterized protein</fullName>
    </submittedName>
</protein>
<dbReference type="Proteomes" id="UP001160334">
    <property type="component" value="Unassembled WGS sequence"/>
</dbReference>